<evidence type="ECO:0000313" key="1">
    <source>
        <dbReference type="EMBL" id="GIG93309.1"/>
    </source>
</evidence>
<accession>A0ABQ4EF20</accession>
<name>A0ABQ4EF20_9ACTN</name>
<organism evidence="1 2">
    <name type="scientific">Plantactinospora endophytica</name>
    <dbReference type="NCBI Taxonomy" id="673535"/>
    <lineage>
        <taxon>Bacteria</taxon>
        <taxon>Bacillati</taxon>
        <taxon>Actinomycetota</taxon>
        <taxon>Actinomycetes</taxon>
        <taxon>Micromonosporales</taxon>
        <taxon>Micromonosporaceae</taxon>
        <taxon>Plantactinospora</taxon>
    </lineage>
</organism>
<sequence>MLPAELTVIGNEWPNPVSSCGQPYTDRFQEMFPQIGIPLYVAFDPNSPDITTATATLRRGSTSLPACVVTGASYTNSDPAQQNLGRSILNGYNSLYVVPRDPLTLNATYTLTVTTNLGTATTTVRVGNG</sequence>
<evidence type="ECO:0008006" key="3">
    <source>
        <dbReference type="Google" id="ProtNLM"/>
    </source>
</evidence>
<dbReference type="EMBL" id="BONW01000059">
    <property type="protein sequence ID" value="GIG93309.1"/>
    <property type="molecule type" value="Genomic_DNA"/>
</dbReference>
<keyword evidence="2" id="KW-1185">Reference proteome</keyword>
<protein>
    <recommendedName>
        <fullName evidence="3">SbsA Ig-like domain-containing protein</fullName>
    </recommendedName>
</protein>
<dbReference type="Proteomes" id="UP000646749">
    <property type="component" value="Unassembled WGS sequence"/>
</dbReference>
<proteinExistence type="predicted"/>
<evidence type="ECO:0000313" key="2">
    <source>
        <dbReference type="Proteomes" id="UP000646749"/>
    </source>
</evidence>
<reference evidence="1 2" key="1">
    <citation type="submission" date="2021-01" db="EMBL/GenBank/DDBJ databases">
        <title>Whole genome shotgun sequence of Plantactinospora endophytica NBRC 110450.</title>
        <authorList>
            <person name="Komaki H."/>
            <person name="Tamura T."/>
        </authorList>
    </citation>
    <scope>NUCLEOTIDE SEQUENCE [LARGE SCALE GENOMIC DNA]</scope>
    <source>
        <strain evidence="1 2">NBRC 110450</strain>
    </source>
</reference>
<comment type="caution">
    <text evidence="1">The sequence shown here is derived from an EMBL/GenBank/DDBJ whole genome shotgun (WGS) entry which is preliminary data.</text>
</comment>
<gene>
    <name evidence="1" type="ORF">Pen02_82450</name>
</gene>